<dbReference type="RefSeq" id="WP_218022706.1">
    <property type="nucleotide sequence ID" value="NZ_BIMR01000043.1"/>
</dbReference>
<dbReference type="SUPFAM" id="SSF56601">
    <property type="entry name" value="beta-lactamase/transpeptidase-like"/>
    <property type="match status" value="1"/>
</dbReference>
<keyword evidence="4" id="KW-1185">Reference proteome</keyword>
<dbReference type="Proteomes" id="UP000289954">
    <property type="component" value="Unassembled WGS sequence"/>
</dbReference>
<evidence type="ECO:0000313" key="3">
    <source>
        <dbReference type="EMBL" id="GCE75762.1"/>
    </source>
</evidence>
<gene>
    <name evidence="3" type="ORF">CBZ_08180</name>
</gene>
<evidence type="ECO:0000256" key="1">
    <source>
        <dbReference type="SAM" id="Phobius"/>
    </source>
</evidence>
<dbReference type="Pfam" id="PF00144">
    <property type="entry name" value="Beta-lactamase"/>
    <property type="match status" value="1"/>
</dbReference>
<dbReference type="InterPro" id="IPR001466">
    <property type="entry name" value="Beta-lactam-related"/>
</dbReference>
<dbReference type="PANTHER" id="PTHR46825:SF9">
    <property type="entry name" value="BETA-LACTAMASE-RELATED DOMAIN-CONTAINING PROTEIN"/>
    <property type="match status" value="1"/>
</dbReference>
<name>A0A402DNM5_9CELL</name>
<sequence length="509" mass="54783">MLDTGRFRLAARADEILARRPAVGFAVGVVRGDDLEVETRGFADVAARRPFTADTVFRVASITKTFTALAVAQLAEQGVLDLDDPVDDHLTSFRLVPSRDDWPAPTLRHLLTHTAGVPEEVRALDLVKPLFGEAVVHGRPVPTPAEHYAGGLPLRAAPGTRFRYTDHGFTVAGQVVEDVTGVPLATYLREHVFTPLGMTATTLDRADVDPFDEATGYTLGRRGPVAVRDYDYLTAPASSARSTARDLGRYLSALLHGGTNAHGTVLRPETVEHLFAPSYQPDPRVPGLGLAWFRGRVGDHRVVEHAGVVPGSNSQVFLAPDDDVAVLALVTGGRQAMMWLPGECTDLLGDVLGVDDERPDVPHRPETWPDLCGWYPVPGPLSDARVRMMAGLGVEVGVHGGRLALHVVGAVPQPVRGFPLLPDDPDDPDVFRLDLSRYGTGSLRVVFTRDASGRAVALHLDGMPITAQRDLSANNPRFWAQGLATVGGAAVVGGALRHTVRELGRARRR</sequence>
<accession>A0A402DNM5</accession>
<comment type="caution">
    <text evidence="3">The sequence shown here is derived from an EMBL/GenBank/DDBJ whole genome shotgun (WGS) entry which is preliminary data.</text>
</comment>
<dbReference type="AlphaFoldDB" id="A0A402DNM5"/>
<dbReference type="InterPro" id="IPR012338">
    <property type="entry name" value="Beta-lactam/transpept-like"/>
</dbReference>
<keyword evidence="1" id="KW-0472">Membrane</keyword>
<keyword evidence="1" id="KW-0812">Transmembrane</keyword>
<evidence type="ECO:0000259" key="2">
    <source>
        <dbReference type="Pfam" id="PF00144"/>
    </source>
</evidence>
<reference evidence="3 4" key="1">
    <citation type="submission" date="2019-01" db="EMBL/GenBank/DDBJ databases">
        <title>Draft genome sequence of Cellulomonas takizawaensis strain TKZ-21.</title>
        <authorList>
            <person name="Yamamura H."/>
            <person name="Hayashi T."/>
            <person name="Hamada M."/>
            <person name="Serisawa Y."/>
            <person name="Matsuyama K."/>
            <person name="Nakagawa Y."/>
            <person name="Otoguro M."/>
            <person name="Yanagida F."/>
            <person name="Hayakawa M."/>
        </authorList>
    </citation>
    <scope>NUCLEOTIDE SEQUENCE [LARGE SCALE GENOMIC DNA]</scope>
    <source>
        <strain evidence="3 4">NBRC12680</strain>
    </source>
</reference>
<proteinExistence type="predicted"/>
<dbReference type="EMBL" id="BIMR01000043">
    <property type="protein sequence ID" value="GCE75762.1"/>
    <property type="molecule type" value="Genomic_DNA"/>
</dbReference>
<feature type="domain" description="Beta-lactamase-related" evidence="2">
    <location>
        <begin position="13"/>
        <end position="333"/>
    </location>
</feature>
<evidence type="ECO:0000313" key="4">
    <source>
        <dbReference type="Proteomes" id="UP000289954"/>
    </source>
</evidence>
<feature type="transmembrane region" description="Helical" evidence="1">
    <location>
        <begin position="478"/>
        <end position="500"/>
    </location>
</feature>
<dbReference type="PANTHER" id="PTHR46825">
    <property type="entry name" value="D-ALANYL-D-ALANINE-CARBOXYPEPTIDASE/ENDOPEPTIDASE AMPH"/>
    <property type="match status" value="1"/>
</dbReference>
<organism evidence="3 4">
    <name type="scientific">Cellulomonas biazotea</name>
    <dbReference type="NCBI Taxonomy" id="1709"/>
    <lineage>
        <taxon>Bacteria</taxon>
        <taxon>Bacillati</taxon>
        <taxon>Actinomycetota</taxon>
        <taxon>Actinomycetes</taxon>
        <taxon>Micrococcales</taxon>
        <taxon>Cellulomonadaceae</taxon>
        <taxon>Cellulomonas</taxon>
    </lineage>
</organism>
<dbReference type="Gene3D" id="3.40.710.10">
    <property type="entry name" value="DD-peptidase/beta-lactamase superfamily"/>
    <property type="match status" value="1"/>
</dbReference>
<keyword evidence="1" id="KW-1133">Transmembrane helix</keyword>
<protein>
    <recommendedName>
        <fullName evidence="2">Beta-lactamase-related domain-containing protein</fullName>
    </recommendedName>
</protein>
<dbReference type="InterPro" id="IPR050491">
    <property type="entry name" value="AmpC-like"/>
</dbReference>